<dbReference type="eggNOG" id="COG1669">
    <property type="taxonomic scope" value="Bacteria"/>
</dbReference>
<dbReference type="KEGG" id="cyn:Cyan7425_3265"/>
<dbReference type="PANTHER" id="PTHR33571:SF14">
    <property type="entry name" value="PROTEIN ADENYLYLTRANSFERASE MJ0435-RELATED"/>
    <property type="match status" value="1"/>
</dbReference>
<name>B8HP05_CYAP4</name>
<dbReference type="InterPro" id="IPR002934">
    <property type="entry name" value="Polymerase_NTP_transf_dom"/>
</dbReference>
<sequence length="87" mass="10059">MPVQTKNQVLSLLQQHQQEIKRFGVSRCGLFGSFVRDTAIHDQSDVDILVVFEPEQKTFDNFMHLSFFLEDLFSRTVDLITLESLSP</sequence>
<dbReference type="GO" id="GO:0005524">
    <property type="term" value="F:ATP binding"/>
    <property type="evidence" value="ECO:0007669"/>
    <property type="project" value="UniProtKB-KW"/>
</dbReference>
<evidence type="ECO:0000256" key="9">
    <source>
        <dbReference type="ARBA" id="ARBA00038276"/>
    </source>
</evidence>
<feature type="domain" description="Polymerase nucleotidyl transferase" evidence="10">
    <location>
        <begin position="16"/>
        <end position="85"/>
    </location>
</feature>
<comment type="cofactor">
    <cofactor evidence="1">
        <name>Mg(2+)</name>
        <dbReference type="ChEBI" id="CHEBI:18420"/>
    </cofactor>
</comment>
<dbReference type="EMBL" id="CP001344">
    <property type="protein sequence ID" value="ACL45592.1"/>
    <property type="molecule type" value="Genomic_DNA"/>
</dbReference>
<evidence type="ECO:0000256" key="7">
    <source>
        <dbReference type="ARBA" id="ARBA00022840"/>
    </source>
</evidence>
<evidence type="ECO:0000256" key="1">
    <source>
        <dbReference type="ARBA" id="ARBA00001946"/>
    </source>
</evidence>
<evidence type="ECO:0000313" key="11">
    <source>
        <dbReference type="EMBL" id="ACL45592.1"/>
    </source>
</evidence>
<evidence type="ECO:0000256" key="5">
    <source>
        <dbReference type="ARBA" id="ARBA00022723"/>
    </source>
</evidence>
<dbReference type="GO" id="GO:0046872">
    <property type="term" value="F:metal ion binding"/>
    <property type="evidence" value="ECO:0007669"/>
    <property type="project" value="UniProtKB-KW"/>
</dbReference>
<dbReference type="AlphaFoldDB" id="B8HP05"/>
<dbReference type="Pfam" id="PF01909">
    <property type="entry name" value="NTP_transf_2"/>
    <property type="match status" value="1"/>
</dbReference>
<dbReference type="InterPro" id="IPR043519">
    <property type="entry name" value="NT_sf"/>
</dbReference>
<gene>
    <name evidence="11" type="ordered locus">Cyan7425_3265</name>
</gene>
<keyword evidence="6" id="KW-0547">Nucleotide-binding</keyword>
<keyword evidence="2" id="KW-1277">Toxin-antitoxin system</keyword>
<evidence type="ECO:0000256" key="2">
    <source>
        <dbReference type="ARBA" id="ARBA00022649"/>
    </source>
</evidence>
<dbReference type="InterPro" id="IPR052038">
    <property type="entry name" value="Type-VII_TA_antitoxin"/>
</dbReference>
<dbReference type="Gene3D" id="3.30.460.10">
    <property type="entry name" value="Beta Polymerase, domain 2"/>
    <property type="match status" value="1"/>
</dbReference>
<keyword evidence="4" id="KW-0548">Nucleotidyltransferase</keyword>
<accession>B8HP05</accession>
<dbReference type="PANTHER" id="PTHR33571">
    <property type="entry name" value="SSL8005 PROTEIN"/>
    <property type="match status" value="1"/>
</dbReference>
<evidence type="ECO:0000256" key="6">
    <source>
        <dbReference type="ARBA" id="ARBA00022741"/>
    </source>
</evidence>
<evidence type="ECO:0000256" key="4">
    <source>
        <dbReference type="ARBA" id="ARBA00022695"/>
    </source>
</evidence>
<organism evidence="11">
    <name type="scientific">Cyanothece sp. (strain PCC 7425 / ATCC 29141)</name>
    <dbReference type="NCBI Taxonomy" id="395961"/>
    <lineage>
        <taxon>Bacteria</taxon>
        <taxon>Bacillati</taxon>
        <taxon>Cyanobacteriota</taxon>
        <taxon>Cyanophyceae</taxon>
        <taxon>Gomontiellales</taxon>
        <taxon>Cyanothecaceae</taxon>
        <taxon>Cyanothece</taxon>
    </lineage>
</organism>
<evidence type="ECO:0000256" key="3">
    <source>
        <dbReference type="ARBA" id="ARBA00022679"/>
    </source>
</evidence>
<reference evidence="11" key="1">
    <citation type="submission" date="2009-01" db="EMBL/GenBank/DDBJ databases">
        <title>Complete sequence of chromosome Cyanothece sp. PCC 7425.</title>
        <authorList>
            <consortium name="US DOE Joint Genome Institute"/>
            <person name="Lucas S."/>
            <person name="Copeland A."/>
            <person name="Lapidus A."/>
            <person name="Glavina del Rio T."/>
            <person name="Dalin E."/>
            <person name="Tice H."/>
            <person name="Bruce D."/>
            <person name="Goodwin L."/>
            <person name="Pitluck S."/>
            <person name="Sims D."/>
            <person name="Meineke L."/>
            <person name="Brettin T."/>
            <person name="Detter J.C."/>
            <person name="Han C."/>
            <person name="Larimer F."/>
            <person name="Land M."/>
            <person name="Hauser L."/>
            <person name="Kyrpides N."/>
            <person name="Ovchinnikova G."/>
            <person name="Liberton M."/>
            <person name="Stoeckel J."/>
            <person name="Banerjee A."/>
            <person name="Singh A."/>
            <person name="Page L."/>
            <person name="Sato H."/>
            <person name="Zhao L."/>
            <person name="Sherman L."/>
            <person name="Pakrasi H."/>
            <person name="Richardson P."/>
        </authorList>
    </citation>
    <scope>NUCLEOTIDE SEQUENCE</scope>
    <source>
        <strain evidence="11">PCC 7425</strain>
    </source>
</reference>
<keyword evidence="3" id="KW-0808">Transferase</keyword>
<dbReference type="STRING" id="395961.Cyan7425_3265"/>
<evidence type="ECO:0000256" key="8">
    <source>
        <dbReference type="ARBA" id="ARBA00022842"/>
    </source>
</evidence>
<comment type="similarity">
    <text evidence="9">Belongs to the MntA antitoxin family.</text>
</comment>
<dbReference type="HOGENOM" id="CLU_130257_10_1_3"/>
<dbReference type="OrthoDB" id="560823at2"/>
<dbReference type="CDD" id="cd05403">
    <property type="entry name" value="NT_KNTase_like"/>
    <property type="match status" value="1"/>
</dbReference>
<keyword evidence="8" id="KW-0460">Magnesium</keyword>
<dbReference type="SUPFAM" id="SSF81301">
    <property type="entry name" value="Nucleotidyltransferase"/>
    <property type="match status" value="1"/>
</dbReference>
<dbReference type="GO" id="GO:0016779">
    <property type="term" value="F:nucleotidyltransferase activity"/>
    <property type="evidence" value="ECO:0007669"/>
    <property type="project" value="UniProtKB-KW"/>
</dbReference>
<keyword evidence="7" id="KW-0067">ATP-binding</keyword>
<proteinExistence type="inferred from homology"/>
<protein>
    <submittedName>
        <fullName evidence="11">DNA polymerase beta subunit</fullName>
    </submittedName>
</protein>
<evidence type="ECO:0000259" key="10">
    <source>
        <dbReference type="Pfam" id="PF01909"/>
    </source>
</evidence>
<keyword evidence="5" id="KW-0479">Metal-binding</keyword>